<dbReference type="GO" id="GO:0005886">
    <property type="term" value="C:plasma membrane"/>
    <property type="evidence" value="ECO:0007669"/>
    <property type="project" value="UniProtKB-SubCell"/>
</dbReference>
<dbReference type="Proteomes" id="UP000249260">
    <property type="component" value="Unassembled WGS sequence"/>
</dbReference>
<evidence type="ECO:0000256" key="2">
    <source>
        <dbReference type="ARBA" id="ARBA00022448"/>
    </source>
</evidence>
<keyword evidence="6 7" id="KW-0472">Membrane</keyword>
<dbReference type="CDD" id="cd06261">
    <property type="entry name" value="TM_PBP2"/>
    <property type="match status" value="1"/>
</dbReference>
<keyword evidence="5 7" id="KW-1133">Transmembrane helix</keyword>
<evidence type="ECO:0000256" key="3">
    <source>
        <dbReference type="ARBA" id="ARBA00022475"/>
    </source>
</evidence>
<feature type="transmembrane region" description="Helical" evidence="7">
    <location>
        <begin position="71"/>
        <end position="95"/>
    </location>
</feature>
<accession>A0A328U133</accession>
<proteinExistence type="inferred from homology"/>
<dbReference type="Pfam" id="PF00528">
    <property type="entry name" value="BPD_transp_1"/>
    <property type="match status" value="1"/>
</dbReference>
<comment type="caution">
    <text evidence="9">The sequence shown here is derived from an EMBL/GenBank/DDBJ whole genome shotgun (WGS) entry which is preliminary data.</text>
</comment>
<evidence type="ECO:0000256" key="7">
    <source>
        <dbReference type="RuleBase" id="RU363032"/>
    </source>
</evidence>
<dbReference type="SUPFAM" id="SSF161098">
    <property type="entry name" value="MetI-like"/>
    <property type="match status" value="1"/>
</dbReference>
<sequence>MELLNKSYQWIISSIMMAISITCFIPFVLLIMSSVTSEESIIQHGYSFFPDTFSLKAYEYLWNHGTDLGRAYGITVFVTVVGTAVSLAITSMLAYPISRSDMPLKNFWAFLVFFTLLFNGGFVPSYLIYTQIFHIKNTILSLIVPGLLMSGFNVLLMRTFFKTSIPSALIEAASIDGAGEIKIFHRIVMPLSLPILVTIGLFQTIAYWNDWFNGLTYMSNSRYFSIQMILNKMMTDIEFLTNSSNLAGNAAKEIAQVPSTSVRMAIAVIGVLPILIAYPFFQKYFIKGITIGSVK</sequence>
<organism evidence="9 10">
    <name type="scientific">Paenibacillus montanisoli</name>
    <dbReference type="NCBI Taxonomy" id="2081970"/>
    <lineage>
        <taxon>Bacteria</taxon>
        <taxon>Bacillati</taxon>
        <taxon>Bacillota</taxon>
        <taxon>Bacilli</taxon>
        <taxon>Bacillales</taxon>
        <taxon>Paenibacillaceae</taxon>
        <taxon>Paenibacillus</taxon>
    </lineage>
</organism>
<reference evidence="9 10" key="1">
    <citation type="submission" date="2018-06" db="EMBL/GenBank/DDBJ databases">
        <title>Paenibacillus montanisoli sp. nov., isolated from mountain area soil.</title>
        <authorList>
            <person name="Wu M."/>
        </authorList>
    </citation>
    <scope>NUCLEOTIDE SEQUENCE [LARGE SCALE GENOMIC DNA]</scope>
    <source>
        <strain evidence="9 10">RA17</strain>
    </source>
</reference>
<evidence type="ECO:0000256" key="5">
    <source>
        <dbReference type="ARBA" id="ARBA00022989"/>
    </source>
</evidence>
<feature type="transmembrane region" description="Helical" evidence="7">
    <location>
        <begin position="262"/>
        <end position="281"/>
    </location>
</feature>
<name>A0A328U133_9BACL</name>
<feature type="transmembrane region" description="Helical" evidence="7">
    <location>
        <begin position="135"/>
        <end position="156"/>
    </location>
</feature>
<dbReference type="PROSITE" id="PS50928">
    <property type="entry name" value="ABC_TM1"/>
    <property type="match status" value="1"/>
</dbReference>
<keyword evidence="2 7" id="KW-0813">Transport</keyword>
<dbReference type="PANTHER" id="PTHR43744">
    <property type="entry name" value="ABC TRANSPORTER PERMEASE PROTEIN MG189-RELATED-RELATED"/>
    <property type="match status" value="1"/>
</dbReference>
<protein>
    <submittedName>
        <fullName evidence="9">Carbohydrate ABC transporter permease</fullName>
    </submittedName>
</protein>
<feature type="transmembrane region" description="Helical" evidence="7">
    <location>
        <begin position="107"/>
        <end position="129"/>
    </location>
</feature>
<comment type="similarity">
    <text evidence="7">Belongs to the binding-protein-dependent transport system permease family.</text>
</comment>
<comment type="subcellular location">
    <subcellularLocation>
        <location evidence="1 7">Cell membrane</location>
        <topology evidence="1 7">Multi-pass membrane protein</topology>
    </subcellularLocation>
</comment>
<evidence type="ECO:0000313" key="10">
    <source>
        <dbReference type="Proteomes" id="UP000249260"/>
    </source>
</evidence>
<dbReference type="InterPro" id="IPR035906">
    <property type="entry name" value="MetI-like_sf"/>
</dbReference>
<feature type="domain" description="ABC transmembrane type-1" evidence="8">
    <location>
        <begin position="72"/>
        <end position="281"/>
    </location>
</feature>
<dbReference type="RefSeq" id="WP_112883415.1">
    <property type="nucleotide sequence ID" value="NZ_QLUW01000003.1"/>
</dbReference>
<dbReference type="Gene3D" id="1.10.3720.10">
    <property type="entry name" value="MetI-like"/>
    <property type="match status" value="1"/>
</dbReference>
<dbReference type="InterPro" id="IPR000515">
    <property type="entry name" value="MetI-like"/>
</dbReference>
<keyword evidence="3" id="KW-1003">Cell membrane</keyword>
<evidence type="ECO:0000313" key="9">
    <source>
        <dbReference type="EMBL" id="RAP75151.1"/>
    </source>
</evidence>
<dbReference type="EMBL" id="QLUW01000003">
    <property type="protein sequence ID" value="RAP75151.1"/>
    <property type="molecule type" value="Genomic_DNA"/>
</dbReference>
<dbReference type="GO" id="GO:0055085">
    <property type="term" value="P:transmembrane transport"/>
    <property type="evidence" value="ECO:0007669"/>
    <property type="project" value="InterPro"/>
</dbReference>
<feature type="transmembrane region" description="Helical" evidence="7">
    <location>
        <begin position="12"/>
        <end position="32"/>
    </location>
</feature>
<keyword evidence="10" id="KW-1185">Reference proteome</keyword>
<evidence type="ECO:0000256" key="6">
    <source>
        <dbReference type="ARBA" id="ARBA00023136"/>
    </source>
</evidence>
<dbReference type="PANTHER" id="PTHR43744:SF9">
    <property type="entry name" value="POLYGALACTURONAN_RHAMNOGALACTURONAN TRANSPORT SYSTEM PERMEASE PROTEIN YTCP"/>
    <property type="match status" value="1"/>
</dbReference>
<dbReference type="AlphaFoldDB" id="A0A328U133"/>
<evidence type="ECO:0000256" key="1">
    <source>
        <dbReference type="ARBA" id="ARBA00004651"/>
    </source>
</evidence>
<gene>
    <name evidence="9" type="ORF">DL346_17360</name>
</gene>
<evidence type="ECO:0000259" key="8">
    <source>
        <dbReference type="PROSITE" id="PS50928"/>
    </source>
</evidence>
<dbReference type="OrthoDB" id="9810086at2"/>
<feature type="transmembrane region" description="Helical" evidence="7">
    <location>
        <begin position="187"/>
        <end position="208"/>
    </location>
</feature>
<evidence type="ECO:0000256" key="4">
    <source>
        <dbReference type="ARBA" id="ARBA00022692"/>
    </source>
</evidence>
<keyword evidence="4 7" id="KW-0812">Transmembrane</keyword>